<protein>
    <submittedName>
        <fullName evidence="1">Uncharacterized protein</fullName>
    </submittedName>
</protein>
<gene>
    <name evidence="1" type="ORF">CCAX7_13330</name>
</gene>
<dbReference type="AlphaFoldDB" id="A0A402D4I4"/>
<dbReference type="EMBL" id="AP025739">
    <property type="protein sequence ID" value="BDI29282.1"/>
    <property type="molecule type" value="Genomic_DNA"/>
</dbReference>
<organism evidence="1 2">
    <name type="scientific">Capsulimonas corticalis</name>
    <dbReference type="NCBI Taxonomy" id="2219043"/>
    <lineage>
        <taxon>Bacteria</taxon>
        <taxon>Bacillati</taxon>
        <taxon>Armatimonadota</taxon>
        <taxon>Armatimonadia</taxon>
        <taxon>Capsulimonadales</taxon>
        <taxon>Capsulimonadaceae</taxon>
        <taxon>Capsulimonas</taxon>
    </lineage>
</organism>
<evidence type="ECO:0000313" key="2">
    <source>
        <dbReference type="Proteomes" id="UP000287394"/>
    </source>
</evidence>
<sequence>MTAASRFCQKIGQPVRSSGTARYVPAPQSFDPAAPPRASWKIAFGDGAEIGLDDKTGDVFQYFAPNISNNFPPPESIPAKMPHDLALARAKTILELTHFVGALPDPGDEKTQYFGLDNHSISREPSWWFSWSPVLLASHPEALAKECNIVLDAASGYVLGIHVKIGKEAPPSEEDANFPAFLRTYLQRLPTERQNELYRYLGWGGDTPEDAAFWNALQDPEVIYRDARFAGEPYRPEALDALERALSTSRNKITSIKIAILLHRSGRRQGTDYLKTGSASDDSIDACAIFAQEQDREYLPTIVSMIAPDGKRRPSLSVSHDSFRALIAEMAQWRDPAVTKALRTRYQFSRQRYITDGLLGEALAANGVTDIAGDLRAASRSKFLMAEEKTQLEVALLKIQGVSHSQAIFLDLTARLKSKPAPIYYPFMDATVTEDARPTIIKSFVQCRIQESIPALREVVKNYLLHPVSTPPNPNADSPYQITSEERVASLAAQALVTLHDPQAGPLLRDLLTTMGLANVNQNELQDTARALMAANSSTDFLVKTMGKAWVNREKARLLLKPLPEYLLPLQPFNPYTKD</sequence>
<accession>A0A402D4I4</accession>
<dbReference type="KEGG" id="ccot:CCAX7_13330"/>
<dbReference type="Proteomes" id="UP000287394">
    <property type="component" value="Chromosome"/>
</dbReference>
<reference evidence="1 2" key="1">
    <citation type="journal article" date="2019" name="Int. J. Syst. Evol. Microbiol.">
        <title>Capsulimonas corticalis gen. nov., sp. nov., an aerobic capsulated bacterium, of a novel bacterial order, Capsulimonadales ord. nov., of the class Armatimonadia of the phylum Armatimonadetes.</title>
        <authorList>
            <person name="Li J."/>
            <person name="Kudo C."/>
            <person name="Tonouchi A."/>
        </authorList>
    </citation>
    <scope>NUCLEOTIDE SEQUENCE [LARGE SCALE GENOMIC DNA]</scope>
    <source>
        <strain evidence="1 2">AX-7</strain>
    </source>
</reference>
<name>A0A402D4I4_9BACT</name>
<evidence type="ECO:0000313" key="1">
    <source>
        <dbReference type="EMBL" id="BDI29282.1"/>
    </source>
</evidence>
<proteinExistence type="predicted"/>
<keyword evidence="2" id="KW-1185">Reference proteome</keyword>